<reference evidence="3 4" key="1">
    <citation type="submission" date="2018-06" db="EMBL/GenBank/DDBJ databases">
        <title>Genomic Encyclopedia of Type Strains, Phase IV (KMG-IV): sequencing the most valuable type-strain genomes for metagenomic binning, comparative biology and taxonomic classification.</title>
        <authorList>
            <person name="Goeker M."/>
        </authorList>
    </citation>
    <scope>NUCLEOTIDE SEQUENCE [LARGE SCALE GENOMIC DNA]</scope>
    <source>
        <strain evidence="3 4">DSM 25532</strain>
    </source>
</reference>
<protein>
    <submittedName>
        <fullName evidence="3">Peptidoglycan/LPS O-acetylase OafA/YrhL</fullName>
    </submittedName>
</protein>
<dbReference type="PANTHER" id="PTHR23028:SF53">
    <property type="entry name" value="ACYL_TRANSF_3 DOMAIN-CONTAINING PROTEIN"/>
    <property type="match status" value="1"/>
</dbReference>
<evidence type="ECO:0000256" key="1">
    <source>
        <dbReference type="SAM" id="Phobius"/>
    </source>
</evidence>
<feature type="transmembrane region" description="Helical" evidence="1">
    <location>
        <begin position="12"/>
        <end position="32"/>
    </location>
</feature>
<feature type="transmembrane region" description="Helical" evidence="1">
    <location>
        <begin position="174"/>
        <end position="192"/>
    </location>
</feature>
<feature type="transmembrane region" description="Helical" evidence="1">
    <location>
        <begin position="295"/>
        <end position="317"/>
    </location>
</feature>
<feature type="transmembrane region" description="Helical" evidence="1">
    <location>
        <begin position="264"/>
        <end position="283"/>
    </location>
</feature>
<feature type="transmembrane region" description="Helical" evidence="1">
    <location>
        <begin position="52"/>
        <end position="75"/>
    </location>
</feature>
<dbReference type="GO" id="GO:0016747">
    <property type="term" value="F:acyltransferase activity, transferring groups other than amino-acyl groups"/>
    <property type="evidence" value="ECO:0007669"/>
    <property type="project" value="InterPro"/>
</dbReference>
<evidence type="ECO:0000259" key="2">
    <source>
        <dbReference type="Pfam" id="PF01757"/>
    </source>
</evidence>
<dbReference type="Proteomes" id="UP000253426">
    <property type="component" value="Unassembled WGS sequence"/>
</dbReference>
<feature type="domain" description="Acyltransferase 3" evidence="2">
    <location>
        <begin position="11"/>
        <end position="313"/>
    </location>
</feature>
<feature type="transmembrane region" description="Helical" evidence="1">
    <location>
        <begin position="81"/>
        <end position="99"/>
    </location>
</feature>
<proteinExistence type="predicted"/>
<dbReference type="PANTHER" id="PTHR23028">
    <property type="entry name" value="ACETYLTRANSFERASE"/>
    <property type="match status" value="1"/>
</dbReference>
<dbReference type="GO" id="GO:0016020">
    <property type="term" value="C:membrane"/>
    <property type="evidence" value="ECO:0007669"/>
    <property type="project" value="TreeGrafter"/>
</dbReference>
<dbReference type="InterPro" id="IPR050879">
    <property type="entry name" value="Acyltransferase_3"/>
</dbReference>
<feature type="transmembrane region" description="Helical" evidence="1">
    <location>
        <begin position="204"/>
        <end position="226"/>
    </location>
</feature>
<keyword evidence="1" id="KW-1133">Transmembrane helix</keyword>
<dbReference type="EMBL" id="QNRR01000005">
    <property type="protein sequence ID" value="RBP43724.1"/>
    <property type="molecule type" value="Genomic_DNA"/>
</dbReference>
<keyword evidence="1" id="KW-0472">Membrane</keyword>
<comment type="caution">
    <text evidence="3">The sequence shown here is derived from an EMBL/GenBank/DDBJ whole genome shotgun (WGS) entry which is preliminary data.</text>
</comment>
<sequence>MLAHVIGWPHFTGGIGVDIFFVLSGFLITGILSGEFQRYGSISRKNFYIRRLLRLSPCLVACVLLFVILSLVSLGSVRMDIFIISLTYTSNFARALFGYDLQHMGHCWSLAIEEQYYLVWPLAIVALERHLETNLNKFLVLLSFALALALYRAAMVGTFGAERIYFGLDTHMDGLVLGSSLSYLVQFLSSIEDRKALDVFFKRVSRIALPISILITLGLMFLSWYSPWMGRLGFTLAAMAACVVVLDLVASPFSLFRNLLENRVLTYCGKISYGLYLYHYPIYYFVNDAFRPLEWVYRVPIKVLSTFAIASLSYHLLEKPILSLKKHFEHEKRN</sequence>
<dbReference type="GO" id="GO:0009103">
    <property type="term" value="P:lipopolysaccharide biosynthetic process"/>
    <property type="evidence" value="ECO:0007669"/>
    <property type="project" value="TreeGrafter"/>
</dbReference>
<gene>
    <name evidence="3" type="ORF">DES53_105123</name>
</gene>
<dbReference type="AlphaFoldDB" id="A0A366HLI0"/>
<dbReference type="InterPro" id="IPR002656">
    <property type="entry name" value="Acyl_transf_3_dom"/>
</dbReference>
<dbReference type="Pfam" id="PF01757">
    <property type="entry name" value="Acyl_transf_3"/>
    <property type="match status" value="1"/>
</dbReference>
<organism evidence="3 4">
    <name type="scientific">Roseimicrobium gellanilyticum</name>
    <dbReference type="NCBI Taxonomy" id="748857"/>
    <lineage>
        <taxon>Bacteria</taxon>
        <taxon>Pseudomonadati</taxon>
        <taxon>Verrucomicrobiota</taxon>
        <taxon>Verrucomicrobiia</taxon>
        <taxon>Verrucomicrobiales</taxon>
        <taxon>Verrucomicrobiaceae</taxon>
        <taxon>Roseimicrobium</taxon>
    </lineage>
</organism>
<feature type="transmembrane region" description="Helical" evidence="1">
    <location>
        <begin position="138"/>
        <end position="154"/>
    </location>
</feature>
<keyword evidence="1" id="KW-0812">Transmembrane</keyword>
<accession>A0A366HLI0</accession>
<evidence type="ECO:0000313" key="4">
    <source>
        <dbReference type="Proteomes" id="UP000253426"/>
    </source>
</evidence>
<keyword evidence="4" id="KW-1185">Reference proteome</keyword>
<name>A0A366HLI0_9BACT</name>
<evidence type="ECO:0000313" key="3">
    <source>
        <dbReference type="EMBL" id="RBP43724.1"/>
    </source>
</evidence>
<feature type="transmembrane region" description="Helical" evidence="1">
    <location>
        <begin position="232"/>
        <end position="252"/>
    </location>
</feature>